<evidence type="ECO:0000256" key="6">
    <source>
        <dbReference type="ARBA" id="ARBA00047512"/>
    </source>
</evidence>
<dbReference type="AlphaFoldDB" id="A0A2S7WFT5"/>
<keyword evidence="4" id="KW-0319">Glycerol metabolism</keyword>
<evidence type="ECO:0000313" key="9">
    <source>
        <dbReference type="Proteomes" id="UP000239068"/>
    </source>
</evidence>
<sequence>MKSISVFLIGLLLFSCHQTKKQYTMDKKIVIAHRGASGYVPEHTLEAKAMAHAMSADFIEQDLVLSKDNIPIVIHDIYLDDVTDVALKFSTRKRNDSRYYVIDFTFDELKTLRVTERFNPITGKQIYPNRFPKNKGNFKLHSLQEEIELIQGLNKSTGKNIGIYPEIKEPKFHKKEGKNLTEIVLKTLSDYGYKTKKDNCILQCFDAKELERIRKELDSELFLIQLIEFPEETKQLAHFATFADGIGPYYKQILSEKIKGKFTFTSLVSDAHKLGLKVHPYTFRADNLDEFSSFNEIMQTLLIDANVDGCFSDFPDLVVAFLKDRS</sequence>
<evidence type="ECO:0000256" key="2">
    <source>
        <dbReference type="ARBA" id="ARBA00012247"/>
    </source>
</evidence>
<proteinExistence type="inferred from homology"/>
<evidence type="ECO:0000256" key="1">
    <source>
        <dbReference type="ARBA" id="ARBA00007277"/>
    </source>
</evidence>
<evidence type="ECO:0000256" key="4">
    <source>
        <dbReference type="ARBA" id="ARBA00022798"/>
    </source>
</evidence>
<comment type="catalytic activity">
    <reaction evidence="6">
        <text>a sn-glycero-3-phosphodiester + H2O = an alcohol + sn-glycerol 3-phosphate + H(+)</text>
        <dbReference type="Rhea" id="RHEA:12969"/>
        <dbReference type="ChEBI" id="CHEBI:15377"/>
        <dbReference type="ChEBI" id="CHEBI:15378"/>
        <dbReference type="ChEBI" id="CHEBI:30879"/>
        <dbReference type="ChEBI" id="CHEBI:57597"/>
        <dbReference type="ChEBI" id="CHEBI:83408"/>
        <dbReference type="EC" id="3.1.4.46"/>
    </reaction>
</comment>
<evidence type="ECO:0000313" key="8">
    <source>
        <dbReference type="EMBL" id="PQJ76457.1"/>
    </source>
</evidence>
<name>A0A2S7WFT5_9FLAO</name>
<dbReference type="GO" id="GO:0008889">
    <property type="term" value="F:glycerophosphodiester phosphodiesterase activity"/>
    <property type="evidence" value="ECO:0007669"/>
    <property type="project" value="UniProtKB-EC"/>
</dbReference>
<dbReference type="PANTHER" id="PTHR43620">
    <property type="entry name" value="GLYCEROPHOSPHORYL DIESTER PHOSPHODIESTERASE"/>
    <property type="match status" value="1"/>
</dbReference>
<dbReference type="NCBIfam" id="NF008354">
    <property type="entry name" value="PRK11143.1"/>
    <property type="match status" value="1"/>
</dbReference>
<dbReference type="PROSITE" id="PS51704">
    <property type="entry name" value="GP_PDE"/>
    <property type="match status" value="1"/>
</dbReference>
<dbReference type="RefSeq" id="WP_105021765.1">
    <property type="nucleotide sequence ID" value="NZ_MSCM01000002.1"/>
</dbReference>
<keyword evidence="9" id="KW-1185">Reference proteome</keyword>
<organism evidence="8 9">
    <name type="scientific">Polaribacter glomeratus</name>
    <dbReference type="NCBI Taxonomy" id="102"/>
    <lineage>
        <taxon>Bacteria</taxon>
        <taxon>Pseudomonadati</taxon>
        <taxon>Bacteroidota</taxon>
        <taxon>Flavobacteriia</taxon>
        <taxon>Flavobacteriales</taxon>
        <taxon>Flavobacteriaceae</taxon>
    </lineage>
</organism>
<dbReference type="GO" id="GO:0042597">
    <property type="term" value="C:periplasmic space"/>
    <property type="evidence" value="ECO:0007669"/>
    <property type="project" value="TreeGrafter"/>
</dbReference>
<feature type="domain" description="GP-PDE" evidence="7">
    <location>
        <begin position="28"/>
        <end position="322"/>
    </location>
</feature>
<reference evidence="8 9" key="1">
    <citation type="submission" date="2016-12" db="EMBL/GenBank/DDBJ databases">
        <title>Trade-off between light-utilization and light-protection in marine flavobacteria.</title>
        <authorList>
            <person name="Kumagai Y."/>
            <person name="Yoshizawa S."/>
            <person name="Kogure K."/>
            <person name="Iwasaki W."/>
        </authorList>
    </citation>
    <scope>NUCLEOTIDE SEQUENCE [LARGE SCALE GENOMIC DNA]</scope>
    <source>
        <strain evidence="8 9">ATCC 43844</strain>
    </source>
</reference>
<accession>A0A2S7WFT5</accession>
<dbReference type="Pfam" id="PF03009">
    <property type="entry name" value="GDPD"/>
    <property type="match status" value="1"/>
</dbReference>
<dbReference type="PROSITE" id="PS51257">
    <property type="entry name" value="PROKAR_LIPOPROTEIN"/>
    <property type="match status" value="1"/>
</dbReference>
<gene>
    <name evidence="8" type="ORF">BTO16_11135</name>
</gene>
<dbReference type="EMBL" id="MSCM01000002">
    <property type="protein sequence ID" value="PQJ76457.1"/>
    <property type="molecule type" value="Genomic_DNA"/>
</dbReference>
<dbReference type="FunFam" id="3.20.20.190:FF:000009">
    <property type="entry name" value="Glycerophosphodiester phosphodiesterase, periplasmic"/>
    <property type="match status" value="1"/>
</dbReference>
<evidence type="ECO:0000259" key="7">
    <source>
        <dbReference type="PROSITE" id="PS51704"/>
    </source>
</evidence>
<dbReference type="SUPFAM" id="SSF51695">
    <property type="entry name" value="PLC-like phosphodiesterases"/>
    <property type="match status" value="1"/>
</dbReference>
<evidence type="ECO:0000256" key="5">
    <source>
        <dbReference type="ARBA" id="ARBA00022801"/>
    </source>
</evidence>
<evidence type="ECO:0000256" key="3">
    <source>
        <dbReference type="ARBA" id="ARBA00022729"/>
    </source>
</evidence>
<dbReference type="Proteomes" id="UP000239068">
    <property type="component" value="Unassembled WGS sequence"/>
</dbReference>
<comment type="caution">
    <text evidence="8">The sequence shown here is derived from an EMBL/GenBank/DDBJ whole genome shotgun (WGS) entry which is preliminary data.</text>
</comment>
<dbReference type="Gene3D" id="3.20.20.190">
    <property type="entry name" value="Phosphatidylinositol (PI) phosphodiesterase"/>
    <property type="match status" value="1"/>
</dbReference>
<dbReference type="InterPro" id="IPR030395">
    <property type="entry name" value="GP_PDE_dom"/>
</dbReference>
<dbReference type="GO" id="GO:0006071">
    <property type="term" value="P:glycerol metabolic process"/>
    <property type="evidence" value="ECO:0007669"/>
    <property type="project" value="UniProtKB-KW"/>
</dbReference>
<comment type="similarity">
    <text evidence="1">Belongs to the glycerophosphoryl diester phosphodiesterase family.</text>
</comment>
<dbReference type="EC" id="3.1.4.46" evidence="2"/>
<keyword evidence="3" id="KW-0732">Signal</keyword>
<dbReference type="OrthoDB" id="384721at2"/>
<dbReference type="PANTHER" id="PTHR43620:SF7">
    <property type="entry name" value="GLYCEROPHOSPHODIESTER PHOSPHODIESTERASE GDPD5-RELATED"/>
    <property type="match status" value="1"/>
</dbReference>
<dbReference type="InterPro" id="IPR017946">
    <property type="entry name" value="PLC-like_Pdiesterase_TIM-brl"/>
</dbReference>
<keyword evidence="5" id="KW-0378">Hydrolase</keyword>
<protein>
    <recommendedName>
        <fullName evidence="2">glycerophosphodiester phosphodiesterase</fullName>
        <ecNumber evidence="2">3.1.4.46</ecNumber>
    </recommendedName>
</protein>
<dbReference type="GO" id="GO:0006629">
    <property type="term" value="P:lipid metabolic process"/>
    <property type="evidence" value="ECO:0007669"/>
    <property type="project" value="InterPro"/>
</dbReference>